<dbReference type="InterPro" id="IPR038555">
    <property type="entry name" value="Zincin_1_sf"/>
</dbReference>
<dbReference type="Gene3D" id="3.30.2010.20">
    <property type="match status" value="1"/>
</dbReference>
<organism evidence="1 2">
    <name type="scientific">Gemmobacter nanjingensis</name>
    <dbReference type="NCBI Taxonomy" id="488454"/>
    <lineage>
        <taxon>Bacteria</taxon>
        <taxon>Pseudomonadati</taxon>
        <taxon>Pseudomonadota</taxon>
        <taxon>Alphaproteobacteria</taxon>
        <taxon>Rhodobacterales</taxon>
        <taxon>Paracoccaceae</taxon>
        <taxon>Gemmobacter</taxon>
    </lineage>
</organism>
<dbReference type="RefSeq" id="WP_054301134.1">
    <property type="nucleotide sequence ID" value="NZ_BMYI01000006.1"/>
</dbReference>
<evidence type="ECO:0000313" key="1">
    <source>
        <dbReference type="EMBL" id="GHC23440.1"/>
    </source>
</evidence>
<dbReference type="EMBL" id="BMYI01000006">
    <property type="protein sequence ID" value="GHC23440.1"/>
    <property type="molecule type" value="Genomic_DNA"/>
</dbReference>
<dbReference type="InterPro" id="IPR010428">
    <property type="entry name" value="Zincin_1"/>
</dbReference>
<gene>
    <name evidence="1" type="ORF">GCM10007291_23700</name>
</gene>
<proteinExistence type="predicted"/>
<sequence>MTHASANTIAPDLALIEQLAHEAVMSLPEPFRKAATMVLLRVEDFPPDDILDAMNIADPFELTGLYEGIPLTEKSVSDQPAGPDVIWLFRRPILDEWLERGDVSLGELVTHVTIHEFAHHFGWSDDDIAVVDPWWE</sequence>
<accession>A0ABQ3FGF6</accession>
<dbReference type="Proteomes" id="UP000658305">
    <property type="component" value="Unassembled WGS sequence"/>
</dbReference>
<dbReference type="SUPFAM" id="SSF55486">
    <property type="entry name" value="Metalloproteases ('zincins'), catalytic domain"/>
    <property type="match status" value="1"/>
</dbReference>
<keyword evidence="2" id="KW-1185">Reference proteome</keyword>
<protein>
    <submittedName>
        <fullName evidence="1">Neutral zinc metallopeptidase</fullName>
    </submittedName>
</protein>
<evidence type="ECO:0000313" key="2">
    <source>
        <dbReference type="Proteomes" id="UP000658305"/>
    </source>
</evidence>
<dbReference type="CDD" id="cd12952">
    <property type="entry name" value="MMP_ACEL2062"/>
    <property type="match status" value="1"/>
</dbReference>
<reference evidence="2" key="1">
    <citation type="journal article" date="2019" name="Int. J. Syst. Evol. Microbiol.">
        <title>The Global Catalogue of Microorganisms (GCM) 10K type strain sequencing project: providing services to taxonomists for standard genome sequencing and annotation.</title>
        <authorList>
            <consortium name="The Broad Institute Genomics Platform"/>
            <consortium name="The Broad Institute Genome Sequencing Center for Infectious Disease"/>
            <person name="Wu L."/>
            <person name="Ma J."/>
        </authorList>
    </citation>
    <scope>NUCLEOTIDE SEQUENCE [LARGE SCALE GENOMIC DNA]</scope>
    <source>
        <strain evidence="2">KCTC 23298</strain>
    </source>
</reference>
<name>A0ABQ3FGF6_9RHOB</name>
<comment type="caution">
    <text evidence="1">The sequence shown here is derived from an EMBL/GenBank/DDBJ whole genome shotgun (WGS) entry which is preliminary data.</text>
</comment>
<dbReference type="Pfam" id="PF06262">
    <property type="entry name" value="Zincin_1"/>
    <property type="match status" value="1"/>
</dbReference>